<feature type="transmembrane region" description="Helical" evidence="12">
    <location>
        <begin position="172"/>
        <end position="194"/>
    </location>
</feature>
<dbReference type="EMBL" id="BKCP01010070">
    <property type="protein sequence ID" value="GER51992.1"/>
    <property type="molecule type" value="Genomic_DNA"/>
</dbReference>
<keyword evidence="7 12" id="KW-1133">Transmembrane helix</keyword>
<feature type="transmembrane region" description="Helical" evidence="12">
    <location>
        <begin position="389"/>
        <end position="407"/>
    </location>
</feature>
<dbReference type="OrthoDB" id="407410at2759"/>
<dbReference type="Proteomes" id="UP000325081">
    <property type="component" value="Unassembled WGS sequence"/>
</dbReference>
<dbReference type="AlphaFoldDB" id="A0A5A7R3Q9"/>
<feature type="transmembrane region" description="Helical" evidence="12">
    <location>
        <begin position="12"/>
        <end position="32"/>
    </location>
</feature>
<dbReference type="Pfam" id="PF01699">
    <property type="entry name" value="Na_Ca_ex"/>
    <property type="match status" value="2"/>
</dbReference>
<dbReference type="GO" id="GO:0006814">
    <property type="term" value="P:sodium ion transport"/>
    <property type="evidence" value="ECO:0007669"/>
    <property type="project" value="UniProtKB-KW"/>
</dbReference>
<feature type="transmembrane region" description="Helical" evidence="12">
    <location>
        <begin position="413"/>
        <end position="435"/>
    </location>
</feature>
<accession>A0A5A7R3Q9</accession>
<evidence type="ECO:0000256" key="2">
    <source>
        <dbReference type="ARBA" id="ARBA00022448"/>
    </source>
</evidence>
<organism evidence="14 15">
    <name type="scientific">Striga asiatica</name>
    <name type="common">Asiatic witchweed</name>
    <name type="synonym">Buchnera asiatica</name>
    <dbReference type="NCBI Taxonomy" id="4170"/>
    <lineage>
        <taxon>Eukaryota</taxon>
        <taxon>Viridiplantae</taxon>
        <taxon>Streptophyta</taxon>
        <taxon>Embryophyta</taxon>
        <taxon>Tracheophyta</taxon>
        <taxon>Spermatophyta</taxon>
        <taxon>Magnoliopsida</taxon>
        <taxon>eudicotyledons</taxon>
        <taxon>Gunneridae</taxon>
        <taxon>Pentapetalae</taxon>
        <taxon>asterids</taxon>
        <taxon>lamiids</taxon>
        <taxon>Lamiales</taxon>
        <taxon>Orobanchaceae</taxon>
        <taxon>Buchnereae</taxon>
        <taxon>Striga</taxon>
    </lineage>
</organism>
<comment type="similarity">
    <text evidence="11">Belongs to the Ca(2+):cation antiporter (CaCA) (TC 2.A.19) family. Cation/calcium exchanger (CCX) subfamily.</text>
</comment>
<comment type="subcellular location">
    <subcellularLocation>
        <location evidence="1">Membrane</location>
        <topology evidence="1">Multi-pass membrane protein</topology>
    </subcellularLocation>
</comment>
<evidence type="ECO:0000256" key="9">
    <source>
        <dbReference type="ARBA" id="ARBA00023136"/>
    </source>
</evidence>
<keyword evidence="5 12" id="KW-0812">Transmembrane</keyword>
<evidence type="ECO:0000313" key="15">
    <source>
        <dbReference type="Proteomes" id="UP000325081"/>
    </source>
</evidence>
<keyword evidence="6" id="KW-0630">Potassium</keyword>
<keyword evidence="4" id="KW-0633">Potassium transport</keyword>
<proteinExistence type="inferred from homology"/>
<evidence type="ECO:0000313" key="14">
    <source>
        <dbReference type="EMBL" id="GER51992.1"/>
    </source>
</evidence>
<comment type="caution">
    <text evidence="14">The sequence shown here is derived from an EMBL/GenBank/DDBJ whole genome shotgun (WGS) entry which is preliminary data.</text>
</comment>
<feature type="domain" description="Sodium/calcium exchanger membrane region" evidence="13">
    <location>
        <begin position="392"/>
        <end position="545"/>
    </location>
</feature>
<feature type="domain" description="Sodium/calcium exchanger membrane region" evidence="13">
    <location>
        <begin position="102"/>
        <end position="249"/>
    </location>
</feature>
<keyword evidence="3" id="KW-0050">Antiport</keyword>
<feature type="transmembrane region" description="Helical" evidence="12">
    <location>
        <begin position="96"/>
        <end position="113"/>
    </location>
</feature>
<dbReference type="PANTHER" id="PTHR12266:SF24">
    <property type="entry name" value="CATION_CALCIUM EXCHANGER 1"/>
    <property type="match status" value="1"/>
</dbReference>
<feature type="transmembrane region" description="Helical" evidence="12">
    <location>
        <begin position="206"/>
        <end position="226"/>
    </location>
</feature>
<feature type="transmembrane region" description="Helical" evidence="12">
    <location>
        <begin position="530"/>
        <end position="552"/>
    </location>
</feature>
<dbReference type="InterPro" id="IPR044880">
    <property type="entry name" value="NCX_ion-bd_dom_sf"/>
</dbReference>
<evidence type="ECO:0000256" key="3">
    <source>
        <dbReference type="ARBA" id="ARBA00022449"/>
    </source>
</evidence>
<evidence type="ECO:0000256" key="11">
    <source>
        <dbReference type="ARBA" id="ARBA00038187"/>
    </source>
</evidence>
<dbReference type="GO" id="GO:0016020">
    <property type="term" value="C:membrane"/>
    <property type="evidence" value="ECO:0007669"/>
    <property type="project" value="UniProtKB-SubCell"/>
</dbReference>
<dbReference type="InterPro" id="IPR051359">
    <property type="entry name" value="CaCA_antiporter"/>
</dbReference>
<dbReference type="PANTHER" id="PTHR12266">
    <property type="entry name" value="NA+/CA2+ K+ INDEPENDENT EXCHANGER"/>
    <property type="match status" value="1"/>
</dbReference>
<evidence type="ECO:0000256" key="4">
    <source>
        <dbReference type="ARBA" id="ARBA00022538"/>
    </source>
</evidence>
<dbReference type="GO" id="GO:0015297">
    <property type="term" value="F:antiporter activity"/>
    <property type="evidence" value="ECO:0007669"/>
    <property type="project" value="UniProtKB-KW"/>
</dbReference>
<keyword evidence="10" id="KW-0739">Sodium transport</keyword>
<evidence type="ECO:0000256" key="12">
    <source>
        <dbReference type="SAM" id="Phobius"/>
    </source>
</evidence>
<evidence type="ECO:0000256" key="5">
    <source>
        <dbReference type="ARBA" id="ARBA00022692"/>
    </source>
</evidence>
<keyword evidence="2" id="KW-0813">Transport</keyword>
<evidence type="ECO:0000256" key="1">
    <source>
        <dbReference type="ARBA" id="ARBA00004141"/>
    </source>
</evidence>
<feature type="transmembrane region" description="Helical" evidence="12">
    <location>
        <begin position="357"/>
        <end position="377"/>
    </location>
</feature>
<evidence type="ECO:0000259" key="13">
    <source>
        <dbReference type="Pfam" id="PF01699"/>
    </source>
</evidence>
<feature type="transmembrane region" description="Helical" evidence="12">
    <location>
        <begin position="500"/>
        <end position="518"/>
    </location>
</feature>
<evidence type="ECO:0000256" key="7">
    <source>
        <dbReference type="ARBA" id="ARBA00022989"/>
    </source>
</evidence>
<feature type="transmembrane region" description="Helical" evidence="12">
    <location>
        <begin position="469"/>
        <end position="488"/>
    </location>
</feature>
<reference evidence="15" key="1">
    <citation type="journal article" date="2019" name="Curr. Biol.">
        <title>Genome Sequence of Striga asiatica Provides Insight into the Evolution of Plant Parasitism.</title>
        <authorList>
            <person name="Yoshida S."/>
            <person name="Kim S."/>
            <person name="Wafula E.K."/>
            <person name="Tanskanen J."/>
            <person name="Kim Y.M."/>
            <person name="Honaas L."/>
            <person name="Yang Z."/>
            <person name="Spallek T."/>
            <person name="Conn C.E."/>
            <person name="Ichihashi Y."/>
            <person name="Cheong K."/>
            <person name="Cui S."/>
            <person name="Der J.P."/>
            <person name="Gundlach H."/>
            <person name="Jiao Y."/>
            <person name="Hori C."/>
            <person name="Ishida J.K."/>
            <person name="Kasahara H."/>
            <person name="Kiba T."/>
            <person name="Kim M.S."/>
            <person name="Koo N."/>
            <person name="Laohavisit A."/>
            <person name="Lee Y.H."/>
            <person name="Lumba S."/>
            <person name="McCourt P."/>
            <person name="Mortimer J.C."/>
            <person name="Mutuku J.M."/>
            <person name="Nomura T."/>
            <person name="Sasaki-Sekimoto Y."/>
            <person name="Seto Y."/>
            <person name="Wang Y."/>
            <person name="Wakatake T."/>
            <person name="Sakakibara H."/>
            <person name="Demura T."/>
            <person name="Yamaguchi S."/>
            <person name="Yoneyama K."/>
            <person name="Manabe R.I."/>
            <person name="Nelson D.C."/>
            <person name="Schulman A.H."/>
            <person name="Timko M.P."/>
            <person name="dePamphilis C.W."/>
            <person name="Choi D."/>
            <person name="Shirasu K."/>
        </authorList>
    </citation>
    <scope>NUCLEOTIDE SEQUENCE [LARGE SCALE GENOMIC DNA]</scope>
    <source>
        <strain evidence="15">cv. UVA1</strain>
    </source>
</reference>
<evidence type="ECO:0000256" key="6">
    <source>
        <dbReference type="ARBA" id="ARBA00022958"/>
    </source>
</evidence>
<feature type="transmembrane region" description="Helical" evidence="12">
    <location>
        <begin position="232"/>
        <end position="251"/>
    </location>
</feature>
<evidence type="ECO:0000256" key="10">
    <source>
        <dbReference type="ARBA" id="ARBA00023201"/>
    </source>
</evidence>
<keyword evidence="9 12" id="KW-0472">Membrane</keyword>
<dbReference type="InterPro" id="IPR004837">
    <property type="entry name" value="NaCa_Exmemb"/>
</dbReference>
<keyword evidence="15" id="KW-1185">Reference proteome</keyword>
<name>A0A5A7R3Q9_STRAF</name>
<dbReference type="GO" id="GO:0006813">
    <property type="term" value="P:potassium ion transport"/>
    <property type="evidence" value="ECO:0007669"/>
    <property type="project" value="UniProtKB-KW"/>
</dbReference>
<keyword evidence="10" id="KW-0406">Ion transport</keyword>
<dbReference type="Gene3D" id="1.20.1420.30">
    <property type="entry name" value="NCX, central ion-binding region"/>
    <property type="match status" value="2"/>
</dbReference>
<sequence length="556" mass="59483">MDFPTNTLKQNRAFFSLLLSLSFLFLITFYFTSIFPSSNHPKIILPLNPAENCAAIEQFPDRTSRCDFVRSNYAACRGKAYLNYLDVFYCGARPPLGYAVLVLWLVVLFYVLGDTASTYFCPSVAGLSRALRLSPALAGTTLLPLGNGANDVFAAVVSFARSGGGGGGSAAVGLNGVLGGALFITCFVVGLVSFVARARVVERAGFIRDVLFLLFSLGCLLAILAFGRVGLWAALGFVSIYAAYIVTVFGMQLRRGGGGEIEAPLLDEEKGLVVSEKCGLVEVDRSGAKLSRNYYYLDMAVYLVDLPLSLPRKLTIPVVSEESWSKPRATCSAALAPVFCAAVCVNLAEITDFRIRSAVYLSSATLGFVLGLSAFVLTKKSSPPKRLMVMWLVGGFAMSITWTYVVVEEVVSLLIAFGHILGISTSVLGVTVLAWGNSLGDLISNTALALRGGTDGAQVALSGCYAGPLFNTLIGLGFSLVFAVWGEYPSSYEVPGDGELYETVGFLMGGLLWALVILPKRDMRLDKSLGVGLLAIYFCFLFLRLVNGVGLLKLGT</sequence>
<protein>
    <submittedName>
        <fullName evidence="14">Sodium/calcium exchanger family protein</fullName>
    </submittedName>
</protein>
<dbReference type="GO" id="GO:0008324">
    <property type="term" value="F:monoatomic cation transmembrane transporter activity"/>
    <property type="evidence" value="ECO:0007669"/>
    <property type="project" value="TreeGrafter"/>
</dbReference>
<gene>
    <name evidence="14" type="ORF">STAS_29402</name>
</gene>
<keyword evidence="8" id="KW-0915">Sodium</keyword>
<evidence type="ECO:0000256" key="8">
    <source>
        <dbReference type="ARBA" id="ARBA00023053"/>
    </source>
</evidence>